<sequence>MKDQVDYDKEIVQNTTCMDLLKELVLVPANRKRIIFGVGIMVGQQLSGVITLRHEIEEEVDL</sequence>
<evidence type="ECO:0000313" key="2">
    <source>
        <dbReference type="Proteomes" id="UP000186594"/>
    </source>
</evidence>
<reference evidence="1 2" key="1">
    <citation type="submission" date="2016-04" db="EMBL/GenBank/DDBJ databases">
        <title>Evolutionary innovation and constraint leading to complex multicellularity in the Ascomycota.</title>
        <authorList>
            <person name="Cisse O."/>
            <person name="Nguyen A."/>
            <person name="Hewitt D.A."/>
            <person name="Jedd G."/>
            <person name="Stajich J.E."/>
        </authorList>
    </citation>
    <scope>NUCLEOTIDE SEQUENCE [LARGE SCALE GENOMIC DNA]</scope>
    <source>
        <strain evidence="1 2">DAH-3</strain>
    </source>
</reference>
<gene>
    <name evidence="1" type="ORF">NEOLI_005463</name>
</gene>
<organism evidence="1 2">
    <name type="scientific">Neolecta irregularis (strain DAH-3)</name>
    <dbReference type="NCBI Taxonomy" id="1198029"/>
    <lineage>
        <taxon>Eukaryota</taxon>
        <taxon>Fungi</taxon>
        <taxon>Dikarya</taxon>
        <taxon>Ascomycota</taxon>
        <taxon>Taphrinomycotina</taxon>
        <taxon>Neolectales</taxon>
        <taxon>Neolectaceae</taxon>
        <taxon>Neolecta</taxon>
    </lineage>
</organism>
<proteinExistence type="predicted"/>
<evidence type="ECO:0000313" key="1">
    <source>
        <dbReference type="EMBL" id="OLL22032.1"/>
    </source>
</evidence>
<accession>A0A1U7LHK7</accession>
<dbReference type="EMBL" id="LXFE01004013">
    <property type="protein sequence ID" value="OLL22032.1"/>
    <property type="molecule type" value="Genomic_DNA"/>
</dbReference>
<name>A0A1U7LHK7_NEOID</name>
<dbReference type="AlphaFoldDB" id="A0A1U7LHK7"/>
<dbReference type="Proteomes" id="UP000186594">
    <property type="component" value="Unassembled WGS sequence"/>
</dbReference>
<dbReference type="OrthoDB" id="508119at2759"/>
<keyword evidence="2" id="KW-1185">Reference proteome</keyword>
<comment type="caution">
    <text evidence="1">The sequence shown here is derived from an EMBL/GenBank/DDBJ whole genome shotgun (WGS) entry which is preliminary data.</text>
</comment>
<protein>
    <submittedName>
        <fullName evidence="1">Uncharacterized protein</fullName>
    </submittedName>
</protein>